<feature type="transmembrane region" description="Helical" evidence="6">
    <location>
        <begin position="20"/>
        <end position="48"/>
    </location>
</feature>
<keyword evidence="8" id="KW-1185">Reference proteome</keyword>
<keyword evidence="2" id="KW-1003">Cell membrane</keyword>
<organism evidence="7 8">
    <name type="scientific">Flavobacterium ginsenosidimutans</name>
    <dbReference type="NCBI Taxonomy" id="687844"/>
    <lineage>
        <taxon>Bacteria</taxon>
        <taxon>Pseudomonadati</taxon>
        <taxon>Bacteroidota</taxon>
        <taxon>Flavobacteriia</taxon>
        <taxon>Flavobacteriales</taxon>
        <taxon>Flavobacteriaceae</taxon>
        <taxon>Flavobacterium</taxon>
    </lineage>
</organism>
<feature type="transmembrane region" description="Helical" evidence="6">
    <location>
        <begin position="373"/>
        <end position="396"/>
    </location>
</feature>
<protein>
    <submittedName>
        <fullName evidence="7">Polysaccharide biosynthesis protein</fullName>
    </submittedName>
</protein>
<feature type="transmembrane region" description="Helical" evidence="6">
    <location>
        <begin position="242"/>
        <end position="259"/>
    </location>
</feature>
<proteinExistence type="predicted"/>
<evidence type="ECO:0000256" key="3">
    <source>
        <dbReference type="ARBA" id="ARBA00022692"/>
    </source>
</evidence>
<feature type="transmembrane region" description="Helical" evidence="6">
    <location>
        <begin position="403"/>
        <end position="426"/>
    </location>
</feature>
<evidence type="ECO:0000256" key="2">
    <source>
        <dbReference type="ARBA" id="ARBA00022475"/>
    </source>
</evidence>
<dbReference type="Proteomes" id="UP001447857">
    <property type="component" value="Chromosome"/>
</dbReference>
<evidence type="ECO:0000313" key="7">
    <source>
        <dbReference type="EMBL" id="WXK49739.1"/>
    </source>
</evidence>
<evidence type="ECO:0000256" key="4">
    <source>
        <dbReference type="ARBA" id="ARBA00022989"/>
    </source>
</evidence>
<evidence type="ECO:0000256" key="6">
    <source>
        <dbReference type="SAM" id="Phobius"/>
    </source>
</evidence>
<feature type="transmembrane region" description="Helical" evidence="6">
    <location>
        <begin position="178"/>
        <end position="200"/>
    </location>
</feature>
<dbReference type="PANTHER" id="PTHR30250">
    <property type="entry name" value="PST FAMILY PREDICTED COLANIC ACID TRANSPORTER"/>
    <property type="match status" value="1"/>
</dbReference>
<feature type="transmembrane region" description="Helical" evidence="6">
    <location>
        <begin position="347"/>
        <end position="367"/>
    </location>
</feature>
<feature type="transmembrane region" description="Helical" evidence="6">
    <location>
        <begin position="271"/>
        <end position="290"/>
    </location>
</feature>
<feature type="transmembrane region" description="Helical" evidence="6">
    <location>
        <begin position="107"/>
        <end position="124"/>
    </location>
</feature>
<evidence type="ECO:0000256" key="5">
    <source>
        <dbReference type="ARBA" id="ARBA00023136"/>
    </source>
</evidence>
<reference evidence="7 8" key="1">
    <citation type="submission" date="2024-02" db="EMBL/GenBank/DDBJ databases">
        <title>complete genome of Flavobacterium ginsenosidimutans Str. YTB16.</title>
        <authorList>
            <person name="Wang Q."/>
        </authorList>
    </citation>
    <scope>NUCLEOTIDE SEQUENCE [LARGE SCALE GENOMIC DNA]</scope>
    <source>
        <strain evidence="7 8">YTB16</strain>
    </source>
</reference>
<dbReference type="EMBL" id="CP147988">
    <property type="protein sequence ID" value="WXK49739.1"/>
    <property type="molecule type" value="Genomic_DNA"/>
</dbReference>
<name>A0ABZ2Q6K7_9FLAO</name>
<feature type="transmembrane region" description="Helical" evidence="6">
    <location>
        <begin position="310"/>
        <end position="335"/>
    </location>
</feature>
<accession>A0ABZ2Q6K7</accession>
<evidence type="ECO:0000256" key="1">
    <source>
        <dbReference type="ARBA" id="ARBA00004651"/>
    </source>
</evidence>
<comment type="subcellular location">
    <subcellularLocation>
        <location evidence="1">Cell membrane</location>
        <topology evidence="1">Multi-pass membrane protein</topology>
    </subcellularLocation>
</comment>
<keyword evidence="4 6" id="KW-1133">Transmembrane helix</keyword>
<keyword evidence="5 6" id="KW-0472">Membrane</keyword>
<dbReference type="InterPro" id="IPR050833">
    <property type="entry name" value="Poly_Biosynth_Transport"/>
</dbReference>
<dbReference type="RefSeq" id="WP_338840238.1">
    <property type="nucleotide sequence ID" value="NZ_CP147988.1"/>
</dbReference>
<gene>
    <name evidence="7" type="ORF">V6624_22225</name>
</gene>
<feature type="transmembrane region" description="Helical" evidence="6">
    <location>
        <begin position="130"/>
        <end position="148"/>
    </location>
</feature>
<dbReference type="PANTHER" id="PTHR30250:SF26">
    <property type="entry name" value="PSMA PROTEIN"/>
    <property type="match status" value="1"/>
</dbReference>
<keyword evidence="3 6" id="KW-0812">Transmembrane</keyword>
<sequence length="443" mass="48274">MKNILIKLKQHPKYDTVINWGKLISIIGSAQIIVQLIGFASGILIIRLLPVQEYAFYTLANTMLGTMTVLADGGIGTGVMAQGGKVWQDRQKMGVALATGLDLRKKFAIGSLAVSVPILFYLLVHNGASWITSILIALALIPAFYAALSDSLLEIVPKLNQTILPLQRNQVEVGVGRLVLLLITMFIFPFSFVAILAAGISRIWGNVGLRKIVYGMAAQNQEPDAEVSNEILSLVRRILPTSIYYCLSGQITIWLISIFGNTTSLAQLGALGRLSVILTVLSAVISTLIIPRFAKLAQDKYLLLKRFFQIMGLLIGLLSVVIFVVYLFPAPILWLLGDAYKGLPFELLLSIISSCIGLLSGIVFYLYSARGWAMSPVIMIGVNLLTIIVFASLLDLGSLRGVLYFNIGLGLVGLIQTSVFCIYNILVIKNKQHETAQSDSADL</sequence>
<evidence type="ECO:0000313" key="8">
    <source>
        <dbReference type="Proteomes" id="UP001447857"/>
    </source>
</evidence>